<dbReference type="PROSITE" id="PS00775">
    <property type="entry name" value="GLYCOSYL_HYDROL_F3"/>
    <property type="match status" value="1"/>
</dbReference>
<proteinExistence type="inferred from homology"/>
<dbReference type="PANTHER" id="PTHR30480:SF13">
    <property type="entry name" value="BETA-HEXOSAMINIDASE"/>
    <property type="match status" value="1"/>
</dbReference>
<evidence type="ECO:0000256" key="2">
    <source>
        <dbReference type="ARBA" id="ARBA00005336"/>
    </source>
</evidence>
<dbReference type="EC" id="3.2.1.52" evidence="3"/>
<keyword evidence="5" id="KW-0326">Glycosidase</keyword>
<comment type="catalytic activity">
    <reaction evidence="1">
        <text>Hydrolysis of terminal non-reducing N-acetyl-D-hexosamine residues in N-acetyl-beta-D-hexosaminides.</text>
        <dbReference type="EC" id="3.2.1.52"/>
    </reaction>
</comment>
<evidence type="ECO:0000259" key="6">
    <source>
        <dbReference type="Pfam" id="PF00933"/>
    </source>
</evidence>
<dbReference type="EMBL" id="JAKGAQ010000003">
    <property type="protein sequence ID" value="MCF2872288.1"/>
    <property type="molecule type" value="Genomic_DNA"/>
</dbReference>
<evidence type="ECO:0000256" key="3">
    <source>
        <dbReference type="ARBA" id="ARBA00012663"/>
    </source>
</evidence>
<dbReference type="InterPro" id="IPR036962">
    <property type="entry name" value="Glyco_hydro_3_N_sf"/>
</dbReference>
<dbReference type="Pfam" id="PF00933">
    <property type="entry name" value="Glyco_hydro_3"/>
    <property type="match status" value="1"/>
</dbReference>
<sequence length="332" mass="36196">MRFGAAILGPEGHHITDWERAYFREFAPFGFILFSRNIDTPDQVRRLCDDLRAAAGHDAPILIDQEGGRVQRMRGPHWREWLPPMEQMAQADDPIRAMWLRYRLIAAELRAVGIDANCAPCGDIAGRVTHPFLRNRCYGDTAVTVMDAARTVAQAHLAGGVLPVVKHIPGHGLASVDSHKDLPRVGATRAFLDEQDFVPYKALADMPMGMTAHIVFEDIDDQNPATTSRIMMDVIRNDIGFGGLLMTDDISMEALSGDVAQRSRASIAAGCDVILHSNGKPGEIIAVAQAVGVMSDAAQARAEAALSWRKPPTPVDIGALSEEFDDLMRAAP</sequence>
<feature type="domain" description="Glycoside hydrolase family 3 N-terminal" evidence="6">
    <location>
        <begin position="30"/>
        <end position="292"/>
    </location>
</feature>
<organism evidence="7 8">
    <name type="scientific">Octadecabacter dasysiphoniae</name>
    <dbReference type="NCBI Taxonomy" id="2909341"/>
    <lineage>
        <taxon>Bacteria</taxon>
        <taxon>Pseudomonadati</taxon>
        <taxon>Pseudomonadota</taxon>
        <taxon>Alphaproteobacteria</taxon>
        <taxon>Rhodobacterales</taxon>
        <taxon>Roseobacteraceae</taxon>
        <taxon>Octadecabacter</taxon>
    </lineage>
</organism>
<keyword evidence="8" id="KW-1185">Reference proteome</keyword>
<evidence type="ECO:0000313" key="8">
    <source>
        <dbReference type="Proteomes" id="UP001200557"/>
    </source>
</evidence>
<evidence type="ECO:0000256" key="5">
    <source>
        <dbReference type="ARBA" id="ARBA00023295"/>
    </source>
</evidence>
<dbReference type="InterPro" id="IPR001764">
    <property type="entry name" value="Glyco_hydro_3_N"/>
</dbReference>
<gene>
    <name evidence="7" type="ORF">L0664_14525</name>
</gene>
<dbReference type="PANTHER" id="PTHR30480">
    <property type="entry name" value="BETA-HEXOSAMINIDASE-RELATED"/>
    <property type="match status" value="1"/>
</dbReference>
<comment type="similarity">
    <text evidence="2">Belongs to the glycosyl hydrolase 3 family.</text>
</comment>
<dbReference type="InterPro" id="IPR019800">
    <property type="entry name" value="Glyco_hydro_3_AS"/>
</dbReference>
<dbReference type="InterPro" id="IPR050226">
    <property type="entry name" value="NagZ_Beta-hexosaminidase"/>
</dbReference>
<reference evidence="7 8" key="1">
    <citation type="submission" date="2022-01" db="EMBL/GenBank/DDBJ databases">
        <title>Octadecabacter sp. nov., isolated from a marine alga.</title>
        <authorList>
            <person name="Jin M.S."/>
            <person name="Kim H.M."/>
            <person name="Han D.M."/>
            <person name="Jung J.J."/>
            <person name="Jeon C.O."/>
        </authorList>
    </citation>
    <scope>NUCLEOTIDE SEQUENCE [LARGE SCALE GENOMIC DNA]</scope>
    <source>
        <strain evidence="7 8">G9-8</strain>
    </source>
</reference>
<dbReference type="RefSeq" id="WP_235226606.1">
    <property type="nucleotide sequence ID" value="NZ_JAKGAQ010000003.1"/>
</dbReference>
<dbReference type="Proteomes" id="UP001200557">
    <property type="component" value="Unassembled WGS sequence"/>
</dbReference>
<dbReference type="SUPFAM" id="SSF51445">
    <property type="entry name" value="(Trans)glycosidases"/>
    <property type="match status" value="1"/>
</dbReference>
<keyword evidence="4" id="KW-0378">Hydrolase</keyword>
<name>A0ABS9CYG6_9RHOB</name>
<dbReference type="Gene3D" id="3.20.20.300">
    <property type="entry name" value="Glycoside hydrolase, family 3, N-terminal domain"/>
    <property type="match status" value="1"/>
</dbReference>
<comment type="caution">
    <text evidence="7">The sequence shown here is derived from an EMBL/GenBank/DDBJ whole genome shotgun (WGS) entry which is preliminary data.</text>
</comment>
<protein>
    <recommendedName>
        <fullName evidence="3">beta-N-acetylhexosaminidase</fullName>
        <ecNumber evidence="3">3.2.1.52</ecNumber>
    </recommendedName>
</protein>
<accession>A0ABS9CYG6</accession>
<dbReference type="InterPro" id="IPR017853">
    <property type="entry name" value="GH"/>
</dbReference>
<evidence type="ECO:0000313" key="7">
    <source>
        <dbReference type="EMBL" id="MCF2872288.1"/>
    </source>
</evidence>
<evidence type="ECO:0000256" key="4">
    <source>
        <dbReference type="ARBA" id="ARBA00022801"/>
    </source>
</evidence>
<evidence type="ECO:0000256" key="1">
    <source>
        <dbReference type="ARBA" id="ARBA00001231"/>
    </source>
</evidence>